<dbReference type="EMBL" id="JAYMYQ010000011">
    <property type="protein sequence ID" value="KAK7305378.1"/>
    <property type="molecule type" value="Genomic_DNA"/>
</dbReference>
<dbReference type="Proteomes" id="UP001367508">
    <property type="component" value="Unassembled WGS sequence"/>
</dbReference>
<dbReference type="AlphaFoldDB" id="A0AAN9JUI3"/>
<name>A0AAN9JUI3_CANGL</name>
<proteinExistence type="predicted"/>
<organism evidence="1 2">
    <name type="scientific">Canavalia gladiata</name>
    <name type="common">Sword bean</name>
    <name type="synonym">Dolichos gladiatus</name>
    <dbReference type="NCBI Taxonomy" id="3824"/>
    <lineage>
        <taxon>Eukaryota</taxon>
        <taxon>Viridiplantae</taxon>
        <taxon>Streptophyta</taxon>
        <taxon>Embryophyta</taxon>
        <taxon>Tracheophyta</taxon>
        <taxon>Spermatophyta</taxon>
        <taxon>Magnoliopsida</taxon>
        <taxon>eudicotyledons</taxon>
        <taxon>Gunneridae</taxon>
        <taxon>Pentapetalae</taxon>
        <taxon>rosids</taxon>
        <taxon>fabids</taxon>
        <taxon>Fabales</taxon>
        <taxon>Fabaceae</taxon>
        <taxon>Papilionoideae</taxon>
        <taxon>50 kb inversion clade</taxon>
        <taxon>NPAAA clade</taxon>
        <taxon>indigoferoid/millettioid clade</taxon>
        <taxon>Phaseoleae</taxon>
        <taxon>Canavalia</taxon>
    </lineage>
</organism>
<comment type="caution">
    <text evidence="1">The sequence shown here is derived from an EMBL/GenBank/DDBJ whole genome shotgun (WGS) entry which is preliminary data.</text>
</comment>
<protein>
    <submittedName>
        <fullName evidence="1">Uncharacterized protein</fullName>
    </submittedName>
</protein>
<gene>
    <name evidence="1" type="ORF">VNO77_43283</name>
</gene>
<keyword evidence="2" id="KW-1185">Reference proteome</keyword>
<accession>A0AAN9JUI3</accession>
<reference evidence="1 2" key="1">
    <citation type="submission" date="2024-01" db="EMBL/GenBank/DDBJ databases">
        <title>The genomes of 5 underutilized Papilionoideae crops provide insights into root nodulation and disease resistanc.</title>
        <authorList>
            <person name="Jiang F."/>
        </authorList>
    </citation>
    <scope>NUCLEOTIDE SEQUENCE [LARGE SCALE GENOMIC DNA]</scope>
    <source>
        <strain evidence="1">LVBAO_FW01</strain>
        <tissue evidence="1">Leaves</tissue>
    </source>
</reference>
<evidence type="ECO:0000313" key="1">
    <source>
        <dbReference type="EMBL" id="KAK7305378.1"/>
    </source>
</evidence>
<evidence type="ECO:0000313" key="2">
    <source>
        <dbReference type="Proteomes" id="UP001367508"/>
    </source>
</evidence>
<sequence>MLSAENVIENNYKIGGPQSDRVPDAAVTHNGGPRAIEWDHRCNLLRFASAAILVGEHSPTFYPPKYTYNRVHTLVWSKLKGRKGKSFVQKGFLISTIQICYNYRKSFSFCFQLYSDS</sequence>